<dbReference type="PROSITE" id="PS01314">
    <property type="entry name" value="UPF0047"/>
    <property type="match status" value="1"/>
</dbReference>
<dbReference type="AlphaFoldDB" id="A0A2S4MQ26"/>
<comment type="caution">
    <text evidence="2">The sequence shown here is derived from an EMBL/GenBank/DDBJ whole genome shotgun (WGS) entry which is preliminary data.</text>
</comment>
<comment type="similarity">
    <text evidence="1">Belongs to the UPF0047 family.</text>
</comment>
<evidence type="ECO:0000256" key="1">
    <source>
        <dbReference type="ARBA" id="ARBA00005534"/>
    </source>
</evidence>
<keyword evidence="3" id="KW-1185">Reference proteome</keyword>
<accession>A0A2S4MQ26</accession>
<dbReference type="Pfam" id="PF01894">
    <property type="entry name" value="YjbQ"/>
    <property type="match status" value="1"/>
</dbReference>
<evidence type="ECO:0000313" key="2">
    <source>
        <dbReference type="EMBL" id="POR56846.1"/>
    </source>
</evidence>
<organism evidence="2 3">
    <name type="scientific">Bosea psychrotolerans</name>
    <dbReference type="NCBI Taxonomy" id="1871628"/>
    <lineage>
        <taxon>Bacteria</taxon>
        <taxon>Pseudomonadati</taxon>
        <taxon>Pseudomonadota</taxon>
        <taxon>Alphaproteobacteria</taxon>
        <taxon>Hyphomicrobiales</taxon>
        <taxon>Boseaceae</taxon>
        <taxon>Bosea</taxon>
    </lineage>
</organism>
<dbReference type="Gene3D" id="2.60.120.460">
    <property type="entry name" value="YjbQ-like"/>
    <property type="match status" value="1"/>
</dbReference>
<dbReference type="EMBL" id="PQFZ01000001">
    <property type="protein sequence ID" value="POR56846.1"/>
    <property type="molecule type" value="Genomic_DNA"/>
</dbReference>
<reference evidence="2 3" key="1">
    <citation type="submission" date="2018-01" db="EMBL/GenBank/DDBJ databases">
        <title>Genomic Encyclopedia of Type Strains, Phase III (KMG-III): the genomes of soil and plant-associated and newly described type strains.</title>
        <authorList>
            <person name="Whitman W."/>
        </authorList>
    </citation>
    <scope>NUCLEOTIDE SEQUENCE [LARGE SCALE GENOMIC DNA]</scope>
    <source>
        <strain evidence="2 3">1131</strain>
    </source>
</reference>
<dbReference type="PANTHER" id="PTHR30615:SF8">
    <property type="entry name" value="UPF0047 PROTEIN C4A8.02C"/>
    <property type="match status" value="1"/>
</dbReference>
<gene>
    <name evidence="2" type="ORF">CYD53_101368</name>
</gene>
<dbReference type="InterPro" id="IPR035917">
    <property type="entry name" value="YjbQ-like_sf"/>
</dbReference>
<sequence>MISQSVLAIETHGAGLYEFTDRVAAFVRPAGVESGLLTLFLRHTSCSLLIQENADPDVRRDLDAFFRRLVPPADDPAMAYLTHRAEGPDDMPAHIKAALTPVSLSIPVMDGRLALGTWQGIYLFEHRRRPHRREVVLHLGA</sequence>
<dbReference type="Proteomes" id="UP000236919">
    <property type="component" value="Unassembled WGS sequence"/>
</dbReference>
<protein>
    <submittedName>
        <fullName evidence="2">Secondary thiamine-phosphate synthase enzyme</fullName>
    </submittedName>
</protein>
<proteinExistence type="inferred from homology"/>
<dbReference type="RefSeq" id="WP_425428250.1">
    <property type="nucleotide sequence ID" value="NZ_PQFZ01000001.1"/>
</dbReference>
<evidence type="ECO:0000313" key="3">
    <source>
        <dbReference type="Proteomes" id="UP000236919"/>
    </source>
</evidence>
<dbReference type="SUPFAM" id="SSF111038">
    <property type="entry name" value="YjbQ-like"/>
    <property type="match status" value="1"/>
</dbReference>
<dbReference type="InterPro" id="IPR001602">
    <property type="entry name" value="UPF0047_YjbQ-like"/>
</dbReference>
<dbReference type="PANTHER" id="PTHR30615">
    <property type="entry name" value="UNCHARACTERIZED PROTEIN YJBQ-RELATED"/>
    <property type="match status" value="1"/>
</dbReference>
<name>A0A2S4MQ26_9HYPH</name>
<dbReference type="PIRSF" id="PIRSF004681">
    <property type="entry name" value="UCP004681"/>
    <property type="match status" value="1"/>
</dbReference>
<dbReference type="NCBIfam" id="TIGR00149">
    <property type="entry name" value="TIGR00149_YjbQ"/>
    <property type="match status" value="1"/>
</dbReference>